<reference evidence="2" key="2">
    <citation type="submission" date="2021-02" db="EMBL/GenBank/DDBJ databases">
        <authorList>
            <person name="Kimball J.A."/>
            <person name="Haas M.W."/>
            <person name="Macchietto M."/>
            <person name="Kono T."/>
            <person name="Duquette J."/>
            <person name="Shao M."/>
        </authorList>
    </citation>
    <scope>NUCLEOTIDE SEQUENCE</scope>
    <source>
        <tissue evidence="2">Fresh leaf tissue</tissue>
    </source>
</reference>
<dbReference type="OrthoDB" id="1938483at2759"/>
<protein>
    <submittedName>
        <fullName evidence="2">Uncharacterized protein</fullName>
    </submittedName>
</protein>
<dbReference type="EMBL" id="JAAALK010000288">
    <property type="protein sequence ID" value="KAG8054006.1"/>
    <property type="molecule type" value="Genomic_DNA"/>
</dbReference>
<evidence type="ECO:0000313" key="2">
    <source>
        <dbReference type="EMBL" id="KAG8054006.1"/>
    </source>
</evidence>
<feature type="region of interest" description="Disordered" evidence="1">
    <location>
        <begin position="54"/>
        <end position="82"/>
    </location>
</feature>
<dbReference type="AlphaFoldDB" id="A0A8J5SAY5"/>
<evidence type="ECO:0000313" key="3">
    <source>
        <dbReference type="Proteomes" id="UP000729402"/>
    </source>
</evidence>
<name>A0A8J5SAY5_ZIZPA</name>
<comment type="caution">
    <text evidence="2">The sequence shown here is derived from an EMBL/GenBank/DDBJ whole genome shotgun (WGS) entry which is preliminary data.</text>
</comment>
<evidence type="ECO:0000256" key="1">
    <source>
        <dbReference type="SAM" id="MobiDB-lite"/>
    </source>
</evidence>
<sequence>MAASAVFFSNLPRPLRQPPRLLSSTLLLRHRLAASSSTPARSTLRVLAAAAASMSSWGPGGGSSSSEAGRRKPNRLAAEHSPYLLQHAHNPVSDVSAERLPFMPSSPLCGILSSTSTLPSPTGLISFATWGALHSL</sequence>
<gene>
    <name evidence="2" type="ORF">GUJ93_ZPchr0001g31823</name>
</gene>
<reference evidence="2" key="1">
    <citation type="journal article" date="2021" name="bioRxiv">
        <title>Whole Genome Assembly and Annotation of Northern Wild Rice, Zizania palustris L., Supports a Whole Genome Duplication in the Zizania Genus.</title>
        <authorList>
            <person name="Haas M."/>
            <person name="Kono T."/>
            <person name="Macchietto M."/>
            <person name="Millas R."/>
            <person name="McGilp L."/>
            <person name="Shao M."/>
            <person name="Duquette J."/>
            <person name="Hirsch C.N."/>
            <person name="Kimball J."/>
        </authorList>
    </citation>
    <scope>NUCLEOTIDE SEQUENCE</scope>
    <source>
        <tissue evidence="2">Fresh leaf tissue</tissue>
    </source>
</reference>
<accession>A0A8J5SAY5</accession>
<proteinExistence type="predicted"/>
<keyword evidence="3" id="KW-1185">Reference proteome</keyword>
<dbReference type="Proteomes" id="UP000729402">
    <property type="component" value="Unassembled WGS sequence"/>
</dbReference>
<organism evidence="2 3">
    <name type="scientific">Zizania palustris</name>
    <name type="common">Northern wild rice</name>
    <dbReference type="NCBI Taxonomy" id="103762"/>
    <lineage>
        <taxon>Eukaryota</taxon>
        <taxon>Viridiplantae</taxon>
        <taxon>Streptophyta</taxon>
        <taxon>Embryophyta</taxon>
        <taxon>Tracheophyta</taxon>
        <taxon>Spermatophyta</taxon>
        <taxon>Magnoliopsida</taxon>
        <taxon>Liliopsida</taxon>
        <taxon>Poales</taxon>
        <taxon>Poaceae</taxon>
        <taxon>BOP clade</taxon>
        <taxon>Oryzoideae</taxon>
        <taxon>Oryzeae</taxon>
        <taxon>Zizaniinae</taxon>
        <taxon>Zizania</taxon>
    </lineage>
</organism>